<proteinExistence type="predicted"/>
<dbReference type="GO" id="GO:0032259">
    <property type="term" value="P:methylation"/>
    <property type="evidence" value="ECO:0007669"/>
    <property type="project" value="UniProtKB-KW"/>
</dbReference>
<dbReference type="SUPFAM" id="SSF53335">
    <property type="entry name" value="S-adenosyl-L-methionine-dependent methyltransferases"/>
    <property type="match status" value="1"/>
</dbReference>
<dbReference type="PANTHER" id="PTHR43464">
    <property type="entry name" value="METHYLTRANSFERASE"/>
    <property type="match status" value="1"/>
</dbReference>
<comment type="caution">
    <text evidence="5">The sequence shown here is derived from an EMBL/GenBank/DDBJ whole genome shotgun (WGS) entry which is preliminary data.</text>
</comment>
<dbReference type="Proteomes" id="UP001500711">
    <property type="component" value="Unassembled WGS sequence"/>
</dbReference>
<dbReference type="InterPro" id="IPR029063">
    <property type="entry name" value="SAM-dependent_MTases_sf"/>
</dbReference>
<evidence type="ECO:0000313" key="5">
    <source>
        <dbReference type="EMBL" id="GAA3670882.1"/>
    </source>
</evidence>
<gene>
    <name evidence="5" type="ORF">GCM10022267_67150</name>
</gene>
<dbReference type="PANTHER" id="PTHR43464:SF19">
    <property type="entry name" value="UBIQUINONE BIOSYNTHESIS O-METHYLTRANSFERASE, MITOCHONDRIAL"/>
    <property type="match status" value="1"/>
</dbReference>
<evidence type="ECO:0000256" key="3">
    <source>
        <dbReference type="ARBA" id="ARBA00022691"/>
    </source>
</evidence>
<dbReference type="CDD" id="cd02440">
    <property type="entry name" value="AdoMet_MTases"/>
    <property type="match status" value="1"/>
</dbReference>
<dbReference type="Gene3D" id="3.40.50.150">
    <property type="entry name" value="Vaccinia Virus protein VP39"/>
    <property type="match status" value="1"/>
</dbReference>
<protein>
    <submittedName>
        <fullName evidence="5">Class I SAM-dependent methyltransferase</fullName>
    </submittedName>
</protein>
<evidence type="ECO:0000313" key="6">
    <source>
        <dbReference type="Proteomes" id="UP001500711"/>
    </source>
</evidence>
<reference evidence="6" key="1">
    <citation type="journal article" date="2019" name="Int. J. Syst. Evol. Microbiol.">
        <title>The Global Catalogue of Microorganisms (GCM) 10K type strain sequencing project: providing services to taxonomists for standard genome sequencing and annotation.</title>
        <authorList>
            <consortium name="The Broad Institute Genomics Platform"/>
            <consortium name="The Broad Institute Genome Sequencing Center for Infectious Disease"/>
            <person name="Wu L."/>
            <person name="Ma J."/>
        </authorList>
    </citation>
    <scope>NUCLEOTIDE SEQUENCE [LARGE SCALE GENOMIC DNA]</scope>
    <source>
        <strain evidence="6">JCM 17494</strain>
    </source>
</reference>
<evidence type="ECO:0000256" key="2">
    <source>
        <dbReference type="ARBA" id="ARBA00022679"/>
    </source>
</evidence>
<keyword evidence="6" id="KW-1185">Reference proteome</keyword>
<dbReference type="Pfam" id="PF08241">
    <property type="entry name" value="Methyltransf_11"/>
    <property type="match status" value="1"/>
</dbReference>
<keyword evidence="2" id="KW-0808">Transferase</keyword>
<evidence type="ECO:0000259" key="4">
    <source>
        <dbReference type="Pfam" id="PF08241"/>
    </source>
</evidence>
<sequence>MQTSGVTNEVRDFWDQHAATFDQEPDHGLLDPEVRAAWAATLLPVLPADSASVADLGCGTGSLSVLLAQAGHEVRGVDLSPRMVAAARAKANAAGVSAAFVQGDASRSPYAPASCDVVLARHVLWALPDPAAALKIWVDLLRPGGLLVLVEGRWSTGAGLTAAECRALVLDVRREADVTRLDDPALWGRPIDDERYLLVSRS</sequence>
<name>A0ABP7BXT6_9PSEU</name>
<feature type="domain" description="Methyltransferase type 11" evidence="4">
    <location>
        <begin position="55"/>
        <end position="149"/>
    </location>
</feature>
<accession>A0ABP7BXT6</accession>
<dbReference type="InterPro" id="IPR013216">
    <property type="entry name" value="Methyltransf_11"/>
</dbReference>
<keyword evidence="1 5" id="KW-0489">Methyltransferase</keyword>
<keyword evidence="3" id="KW-0949">S-adenosyl-L-methionine</keyword>
<evidence type="ECO:0000256" key="1">
    <source>
        <dbReference type="ARBA" id="ARBA00022603"/>
    </source>
</evidence>
<dbReference type="GO" id="GO:0008168">
    <property type="term" value="F:methyltransferase activity"/>
    <property type="evidence" value="ECO:0007669"/>
    <property type="project" value="UniProtKB-KW"/>
</dbReference>
<organism evidence="5 6">
    <name type="scientific">Lentzea roselyniae</name>
    <dbReference type="NCBI Taxonomy" id="531940"/>
    <lineage>
        <taxon>Bacteria</taxon>
        <taxon>Bacillati</taxon>
        <taxon>Actinomycetota</taxon>
        <taxon>Actinomycetes</taxon>
        <taxon>Pseudonocardiales</taxon>
        <taxon>Pseudonocardiaceae</taxon>
        <taxon>Lentzea</taxon>
    </lineage>
</organism>
<dbReference type="EMBL" id="BAABBE010000024">
    <property type="protein sequence ID" value="GAA3670882.1"/>
    <property type="molecule type" value="Genomic_DNA"/>
</dbReference>